<name>A0A1E5IMR1_ENDTX</name>
<dbReference type="SUPFAM" id="SSF53271">
    <property type="entry name" value="PRTase-like"/>
    <property type="match status" value="1"/>
</dbReference>
<feature type="domain" description="Phosphoribosyltransferase" evidence="5">
    <location>
        <begin position="3"/>
        <end position="151"/>
    </location>
</feature>
<proteinExistence type="inferred from homology"/>
<dbReference type="PANTHER" id="PTHR11608">
    <property type="entry name" value="BIFUNCTIONAL PROTEIN PYRR"/>
    <property type="match status" value="1"/>
</dbReference>
<evidence type="ECO:0000313" key="6">
    <source>
        <dbReference type="EMBL" id="OEG71777.1"/>
    </source>
</evidence>
<reference evidence="6 7" key="1">
    <citation type="submission" date="2015-11" db="EMBL/GenBank/DDBJ databases">
        <title>Evidence for parallel genomic evolution in an endosymbiosis of termite gut flagellates.</title>
        <authorList>
            <person name="Zheng H."/>
        </authorList>
    </citation>
    <scope>NUCLEOTIDE SEQUENCE [LARGE SCALE GENOMIC DNA]</scope>
    <source>
        <strain evidence="6 7">CET450</strain>
    </source>
</reference>
<comment type="catalytic activity">
    <reaction evidence="4">
        <text>UMP + diphosphate = 5-phospho-alpha-D-ribose 1-diphosphate + uracil</text>
        <dbReference type="Rhea" id="RHEA:13017"/>
        <dbReference type="ChEBI" id="CHEBI:17568"/>
        <dbReference type="ChEBI" id="CHEBI:33019"/>
        <dbReference type="ChEBI" id="CHEBI:57865"/>
        <dbReference type="ChEBI" id="CHEBI:58017"/>
        <dbReference type="EC" id="2.4.2.9"/>
    </reaction>
</comment>
<gene>
    <name evidence="4" type="primary">pyrR</name>
    <name evidence="6" type="ORF">ATZ36_02405</name>
</gene>
<dbReference type="InterPro" id="IPR023050">
    <property type="entry name" value="PyrR"/>
</dbReference>
<evidence type="ECO:0000256" key="1">
    <source>
        <dbReference type="ARBA" id="ARBA00005565"/>
    </source>
</evidence>
<feature type="short sequence motif" description="PRPP-binding" evidence="4">
    <location>
        <begin position="101"/>
        <end position="113"/>
    </location>
</feature>
<dbReference type="CDD" id="cd06223">
    <property type="entry name" value="PRTases_typeI"/>
    <property type="match status" value="1"/>
</dbReference>
<evidence type="ECO:0000256" key="3">
    <source>
        <dbReference type="ARBA" id="ARBA00023163"/>
    </source>
</evidence>
<dbReference type="FunFam" id="3.40.50.2020:FF:000020">
    <property type="entry name" value="Bifunctional protein PyrR"/>
    <property type="match status" value="1"/>
</dbReference>
<accession>A0A1E5IMR1</accession>
<comment type="function">
    <text evidence="4">Also displays a weak uracil phosphoribosyltransferase activity which is not physiologically significant.</text>
</comment>
<dbReference type="HAMAP" id="MF_01219">
    <property type="entry name" value="PyrR"/>
    <property type="match status" value="1"/>
</dbReference>
<keyword evidence="7" id="KW-1185">Reference proteome</keyword>
<dbReference type="AlphaFoldDB" id="A0A1E5IMR1"/>
<evidence type="ECO:0000313" key="7">
    <source>
        <dbReference type="Proteomes" id="UP000095237"/>
    </source>
</evidence>
<dbReference type="Pfam" id="PF00156">
    <property type="entry name" value="Pribosyltran"/>
    <property type="match status" value="1"/>
</dbReference>
<dbReference type="PANTHER" id="PTHR11608:SF0">
    <property type="entry name" value="BIFUNCTIONAL PROTEIN PYRR"/>
    <property type="match status" value="1"/>
</dbReference>
<protein>
    <recommendedName>
        <fullName evidence="4">Bifunctional protein PyrR</fullName>
    </recommendedName>
    <domain>
        <recommendedName>
            <fullName evidence="4">Pyrimidine operon regulatory protein</fullName>
        </recommendedName>
    </domain>
    <domain>
        <recommendedName>
            <fullName evidence="4">Uracil phosphoribosyltransferase</fullName>
            <shortName evidence="4">UPRTase</shortName>
            <ecNumber evidence="4">2.4.2.9</ecNumber>
        </recommendedName>
    </domain>
</protein>
<sequence>MSDIVLDSKSFQSVVNKISREISDNNKNISEVAIIGIQNKGVFLAKRILAEIAKLVGIGKSRIPFGTLDITLYRDDLDNLGSKMPVIKDTVIPFDTSRKNIILIDDVLYTGRTVRAALDVLMDFGRPKSIQLAVLIDRGFRELPIEAKYVGIMYQSKELIKIECKETDGVDRVTFIK</sequence>
<dbReference type="Proteomes" id="UP000095237">
    <property type="component" value="Unassembled WGS sequence"/>
</dbReference>
<dbReference type="InterPro" id="IPR050137">
    <property type="entry name" value="PyrR_bifunctional"/>
</dbReference>
<evidence type="ECO:0000256" key="4">
    <source>
        <dbReference type="HAMAP-Rule" id="MF_01219"/>
    </source>
</evidence>
<dbReference type="GO" id="GO:0006355">
    <property type="term" value="P:regulation of DNA-templated transcription"/>
    <property type="evidence" value="ECO:0007669"/>
    <property type="project" value="UniProtKB-UniRule"/>
</dbReference>
<dbReference type="InterPro" id="IPR029057">
    <property type="entry name" value="PRTase-like"/>
</dbReference>
<dbReference type="NCBIfam" id="NF003549">
    <property type="entry name" value="PRK05205.1-5"/>
    <property type="match status" value="1"/>
</dbReference>
<evidence type="ECO:0000256" key="2">
    <source>
        <dbReference type="ARBA" id="ARBA00023015"/>
    </source>
</evidence>
<dbReference type="Gene3D" id="3.40.50.2020">
    <property type="match status" value="1"/>
</dbReference>
<keyword evidence="4" id="KW-0328">Glycosyltransferase</keyword>
<keyword evidence="3 4" id="KW-0804">Transcription</keyword>
<comment type="similarity">
    <text evidence="1 4">Belongs to the purine/pyrimidine phosphoribosyltransferase family. PyrR subfamily.</text>
</comment>
<keyword evidence="2 4" id="KW-0805">Transcription regulation</keyword>
<dbReference type="GO" id="GO:0004845">
    <property type="term" value="F:uracil phosphoribosyltransferase activity"/>
    <property type="evidence" value="ECO:0007669"/>
    <property type="project" value="UniProtKB-UniRule"/>
</dbReference>
<comment type="caution">
    <text evidence="6">The sequence shown here is derived from an EMBL/GenBank/DDBJ whole genome shotgun (WGS) entry which is preliminary data.</text>
</comment>
<evidence type="ECO:0000259" key="5">
    <source>
        <dbReference type="Pfam" id="PF00156"/>
    </source>
</evidence>
<organism evidence="6 7">
    <name type="scientific">Endomicrobium trichonymphae</name>
    <dbReference type="NCBI Taxonomy" id="1408204"/>
    <lineage>
        <taxon>Bacteria</taxon>
        <taxon>Pseudomonadati</taxon>
        <taxon>Elusimicrobiota</taxon>
        <taxon>Endomicrobiia</taxon>
        <taxon>Endomicrobiales</taxon>
        <taxon>Endomicrobiaceae</taxon>
        <taxon>Candidatus Endomicrobiellum</taxon>
    </lineage>
</organism>
<dbReference type="EC" id="2.4.2.9" evidence="4"/>
<keyword evidence="4" id="KW-0808">Transferase</keyword>
<comment type="function">
    <text evidence="4">Regulates the transcription of the pyrimidine nucleotide (pyr) operon in response to exogenous pyrimidines.</text>
</comment>
<dbReference type="EMBL" id="LNVX01000069">
    <property type="protein sequence ID" value="OEG71777.1"/>
    <property type="molecule type" value="Genomic_DNA"/>
</dbReference>
<dbReference type="InterPro" id="IPR000836">
    <property type="entry name" value="PRTase_dom"/>
</dbReference>